<proteinExistence type="predicted"/>
<evidence type="ECO:0000313" key="5">
    <source>
        <dbReference type="Proteomes" id="UP001598251"/>
    </source>
</evidence>
<feature type="transmembrane region" description="Helical" evidence="2">
    <location>
        <begin position="174"/>
        <end position="196"/>
    </location>
</feature>
<dbReference type="GO" id="GO:0016746">
    <property type="term" value="F:acyltransferase activity"/>
    <property type="evidence" value="ECO:0007669"/>
    <property type="project" value="UniProtKB-KW"/>
</dbReference>
<name>A0ABW6EKP9_9ACTN</name>
<feature type="domain" description="Acyltransferase 3" evidence="3">
    <location>
        <begin position="2"/>
        <end position="190"/>
    </location>
</feature>
<dbReference type="EMBL" id="JBHXOF010000014">
    <property type="protein sequence ID" value="MFD4215617.1"/>
    <property type="molecule type" value="Genomic_DNA"/>
</dbReference>
<keyword evidence="2" id="KW-0812">Transmembrane</keyword>
<accession>A0ABW6EKP9</accession>
<protein>
    <submittedName>
        <fullName evidence="4">Acyltransferase family protein</fullName>
        <ecNumber evidence="4">2.3.-.-</ecNumber>
    </submittedName>
</protein>
<feature type="compositionally biased region" description="Low complexity" evidence="1">
    <location>
        <begin position="211"/>
        <end position="226"/>
    </location>
</feature>
<dbReference type="RefSeq" id="WP_280929276.1">
    <property type="nucleotide sequence ID" value="NZ_JBHXLY010000038.1"/>
</dbReference>
<feature type="region of interest" description="Disordered" evidence="1">
    <location>
        <begin position="208"/>
        <end position="232"/>
    </location>
</feature>
<organism evidence="4 5">
    <name type="scientific">Streptomyces sindenensis</name>
    <dbReference type="NCBI Taxonomy" id="67363"/>
    <lineage>
        <taxon>Bacteria</taxon>
        <taxon>Bacillati</taxon>
        <taxon>Actinomycetota</taxon>
        <taxon>Actinomycetes</taxon>
        <taxon>Kitasatosporales</taxon>
        <taxon>Streptomycetaceae</taxon>
        <taxon>Streptomyces</taxon>
    </lineage>
</organism>
<evidence type="ECO:0000256" key="1">
    <source>
        <dbReference type="SAM" id="MobiDB-lite"/>
    </source>
</evidence>
<evidence type="ECO:0000256" key="2">
    <source>
        <dbReference type="SAM" id="Phobius"/>
    </source>
</evidence>
<gene>
    <name evidence="4" type="ORF">ACFWSS_22335</name>
</gene>
<feature type="transmembrane region" description="Helical" evidence="2">
    <location>
        <begin position="107"/>
        <end position="127"/>
    </location>
</feature>
<keyword evidence="5" id="KW-1185">Reference proteome</keyword>
<comment type="caution">
    <text evidence="4">The sequence shown here is derived from an EMBL/GenBank/DDBJ whole genome shotgun (WGS) entry which is preliminary data.</text>
</comment>
<dbReference type="InterPro" id="IPR002656">
    <property type="entry name" value="Acyl_transf_3_dom"/>
</dbReference>
<keyword evidence="2" id="KW-1133">Transmembrane helix</keyword>
<feature type="transmembrane region" description="Helical" evidence="2">
    <location>
        <begin position="30"/>
        <end position="53"/>
    </location>
</feature>
<dbReference type="PANTHER" id="PTHR23028">
    <property type="entry name" value="ACETYLTRANSFERASE"/>
    <property type="match status" value="1"/>
</dbReference>
<sequence length="232" mass="24541">MLVAFLLAEVLSLLWQVALSASSAAHATPALMWWLPGYLVFFLAGMALGAVAAHAEGGAGSRVVRLAGRHPWSCWGAALAGYAVLSSPLAGGHMSPPSPAQAVVENLAYLVVCVGLCLPLALAPVSGPDRLLRGRVITWLGRISYGIFLWHMFVMAAALRIAGLEWGEAGLPGFLILLPLTAGISVVLAWLSFRLVEEPLRQWYRRRGARSDAGPPGAAPDGVGPDTFVRTR</sequence>
<keyword evidence="2" id="KW-0472">Membrane</keyword>
<dbReference type="EC" id="2.3.-.-" evidence="4"/>
<dbReference type="PANTHER" id="PTHR23028:SF53">
    <property type="entry name" value="ACYL_TRANSF_3 DOMAIN-CONTAINING PROTEIN"/>
    <property type="match status" value="1"/>
</dbReference>
<reference evidence="4 5" key="1">
    <citation type="submission" date="2024-09" db="EMBL/GenBank/DDBJ databases">
        <title>The Natural Products Discovery Center: Release of the First 8490 Sequenced Strains for Exploring Actinobacteria Biosynthetic Diversity.</title>
        <authorList>
            <person name="Kalkreuter E."/>
            <person name="Kautsar S.A."/>
            <person name="Yang D."/>
            <person name="Bader C.D."/>
            <person name="Teijaro C.N."/>
            <person name="Fluegel L."/>
            <person name="Davis C.M."/>
            <person name="Simpson J.R."/>
            <person name="Lauterbach L."/>
            <person name="Steele A.D."/>
            <person name="Gui C."/>
            <person name="Meng S."/>
            <person name="Li G."/>
            <person name="Viehrig K."/>
            <person name="Ye F."/>
            <person name="Su P."/>
            <person name="Kiefer A.F."/>
            <person name="Nichols A."/>
            <person name="Cepeda A.J."/>
            <person name="Yan W."/>
            <person name="Fan B."/>
            <person name="Jiang Y."/>
            <person name="Adhikari A."/>
            <person name="Zheng C.-J."/>
            <person name="Schuster L."/>
            <person name="Cowan T.M."/>
            <person name="Smanski M.J."/>
            <person name="Chevrette M.G."/>
            <person name="De Carvalho L.P.S."/>
            <person name="Shen B."/>
        </authorList>
    </citation>
    <scope>NUCLEOTIDE SEQUENCE [LARGE SCALE GENOMIC DNA]</scope>
    <source>
        <strain evidence="4 5">NPDC058546</strain>
    </source>
</reference>
<dbReference type="Proteomes" id="UP001598251">
    <property type="component" value="Unassembled WGS sequence"/>
</dbReference>
<evidence type="ECO:0000313" key="4">
    <source>
        <dbReference type="EMBL" id="MFD4215617.1"/>
    </source>
</evidence>
<feature type="transmembrane region" description="Helical" evidence="2">
    <location>
        <begin position="74"/>
        <end position="95"/>
    </location>
</feature>
<keyword evidence="4" id="KW-0808">Transferase</keyword>
<dbReference type="InterPro" id="IPR050879">
    <property type="entry name" value="Acyltransferase_3"/>
</dbReference>
<keyword evidence="4" id="KW-0012">Acyltransferase</keyword>
<evidence type="ECO:0000259" key="3">
    <source>
        <dbReference type="Pfam" id="PF01757"/>
    </source>
</evidence>
<feature type="transmembrane region" description="Helical" evidence="2">
    <location>
        <begin position="139"/>
        <end position="162"/>
    </location>
</feature>
<dbReference type="Pfam" id="PF01757">
    <property type="entry name" value="Acyl_transf_3"/>
    <property type="match status" value="1"/>
</dbReference>